<name>A0ABR0KTK4_9PEZI</name>
<dbReference type="EMBL" id="JAVRRA010024750">
    <property type="protein sequence ID" value="KAK5129754.1"/>
    <property type="molecule type" value="Genomic_DNA"/>
</dbReference>
<feature type="region of interest" description="Disordered" evidence="2">
    <location>
        <begin position="663"/>
        <end position="682"/>
    </location>
</feature>
<evidence type="ECO:0000256" key="1">
    <source>
        <dbReference type="ARBA" id="ARBA00009085"/>
    </source>
</evidence>
<dbReference type="GO" id="GO:0004843">
    <property type="term" value="F:cysteine-type deubiquitinase activity"/>
    <property type="evidence" value="ECO:0007669"/>
    <property type="project" value="UniProtKB-EC"/>
</dbReference>
<keyword evidence="5" id="KW-0645">Protease</keyword>
<dbReference type="SUPFAM" id="SSF54001">
    <property type="entry name" value="Cysteine proteinases"/>
    <property type="match status" value="1"/>
</dbReference>
<reference evidence="5 6" key="1">
    <citation type="submission" date="2023-08" db="EMBL/GenBank/DDBJ databases">
        <title>Black Yeasts Isolated from many extreme environments.</title>
        <authorList>
            <person name="Coleine C."/>
            <person name="Stajich J.E."/>
            <person name="Selbmann L."/>
        </authorList>
    </citation>
    <scope>NUCLEOTIDE SEQUENCE [LARGE SCALE GENOMIC DNA]</scope>
    <source>
        <strain evidence="5 6">CCFEE 536</strain>
    </source>
</reference>
<dbReference type="InterPro" id="IPR038765">
    <property type="entry name" value="Papain-like_cys_pep_sf"/>
</dbReference>
<dbReference type="InterPro" id="IPR050185">
    <property type="entry name" value="Ub_carboxyl-term_hydrolase"/>
</dbReference>
<feature type="compositionally biased region" description="Pro residues" evidence="2">
    <location>
        <begin position="712"/>
        <end position="724"/>
    </location>
</feature>
<dbReference type="Gene3D" id="3.40.250.10">
    <property type="entry name" value="Rhodanese-like domain"/>
    <property type="match status" value="1"/>
</dbReference>
<sequence length="1160" mass="128815">MSAAAPPPSHPRLPVGYGGSYGPGDGSTSRGAASFSSSSNGSGDGPPSRAMPHIKDLTAKAQRDLNANEPLPRLLDTASASVRQADTFLNFRQPHLAYVEYLRASEILVNIIPRHKDSVALQGDRGRLYSLYKDLIKRVNSQQEQFTKIKEIVINDNNRSGIQPTSSNASLIDPYNQPLRATIPAAPSFHQAPYGGAYDGKRPLSMPAAPNGYDSLARRPVGAAAGSDTGRTTPDSLRHRPYVQPKPEGLHSGATGVNGVSVNGYACSSSADVLNQRFARLRMSGDPTDTSSSSRRPESRASLASSADDSPVTMPSPTDYDSRTSFEKLTRVTSASSRSQLSTRPFGPRGMPPVTLAPSHPPKLPLNTQWATSMPKAPSPTYSPARNMQTPGSINPPRSTARSIVDTGGRSSSMASSASAYAPGANSDPDGCFPKPINGTNGVHPGPPVRNKSIHLPRETMIDTEKLFDYLKMYSVMLIDVRSRELFDAGHVYAQNVMCIEPAALRKNMSAEELADSLVLSPDGEQALFDRRHQYDLVVFYDQSTTSDQFLQDPETERDLALRYLHDALYEFNQDKPLQRPPILLLGGIEAWADMVGSQALAMSNTAATVAGQRPTQASRLVRRAPANDVVVRKRRMREYNPLDADEERRWLERARVESVAVDERPPLDEENEAAQVEDATPIIRSYEDFHRRFPEIEQQSMVQARARSPPVRSPSPPRRPPVPSDHTAPNIPSIPSRPAPALPRMSYSGVNDRSSSQNLPASRTSHLPAYISPRYLPQNIRLPRTGLVNFGVTCYMNATLQCLSATTPLSMFFLDEGYRSLVQTGNWKGSKGLTPQLYANLIRSLWKGDVESIRPTLFRSFCARMNSEWGLDRQQDAKEFFDFLVDCLHEDLNSNWTRTPLRALTMEQEMKRERMPRFIAAKTEWGRYTHREQSFLTSLFAGQHASRLRCTTCHFTSTTYEAFYSISVEIPRCGIGDIRDCLRSYCAEETLRHDEVWKCPRCNKEREATKQITLTRAPQYLVVHFKRFSASRGEAARKVRTPIDFPLHNLDLEPYMLPAPSTADMGTAAAQYGVQEVKMDSSMTPPYLYDAYAVLRHLGTTLTSGHYVAMVRDRARGCWRSFNDTRVDDFEPQEGRGQGLKNEQAYIVFYQRVAPGSGR</sequence>
<evidence type="ECO:0000256" key="2">
    <source>
        <dbReference type="SAM" id="MobiDB-lite"/>
    </source>
</evidence>
<dbReference type="SUPFAM" id="SSF52821">
    <property type="entry name" value="Rhodanese/Cell cycle control phosphatase"/>
    <property type="match status" value="1"/>
</dbReference>
<feature type="compositionally biased region" description="Polar residues" evidence="2">
    <location>
        <begin position="380"/>
        <end position="402"/>
    </location>
</feature>
<feature type="compositionally biased region" description="Basic and acidic residues" evidence="2">
    <location>
        <begin position="320"/>
        <end position="330"/>
    </location>
</feature>
<dbReference type="PROSITE" id="PS50235">
    <property type="entry name" value="USP_3"/>
    <property type="match status" value="1"/>
</dbReference>
<dbReference type="Pfam" id="PF00443">
    <property type="entry name" value="UCH"/>
    <property type="match status" value="1"/>
</dbReference>
<accession>A0ABR0KTK4</accession>
<feature type="compositionally biased region" description="Pro residues" evidence="2">
    <location>
        <begin position="1"/>
        <end position="11"/>
    </location>
</feature>
<gene>
    <name evidence="5" type="primary">DOA4</name>
    <name evidence="5" type="ORF">LTR16_001969</name>
</gene>
<protein>
    <submittedName>
        <fullName evidence="5">Ubiquitin-specific protease doa4</fullName>
        <ecNumber evidence="5">3.4.19.12</ecNumber>
    </submittedName>
</protein>
<dbReference type="PANTHER" id="PTHR21646:SF23">
    <property type="entry name" value="UBIQUITIN CARBOXYL-TERMINAL HYDROLASE USP2"/>
    <property type="match status" value="1"/>
</dbReference>
<dbReference type="InterPro" id="IPR036873">
    <property type="entry name" value="Rhodanese-like_dom_sf"/>
</dbReference>
<dbReference type="CDD" id="cd02674">
    <property type="entry name" value="Peptidase_C19R"/>
    <property type="match status" value="1"/>
</dbReference>
<keyword evidence="6" id="KW-1185">Reference proteome</keyword>
<evidence type="ECO:0000259" key="4">
    <source>
        <dbReference type="PROSITE" id="PS50235"/>
    </source>
</evidence>
<feature type="region of interest" description="Disordered" evidence="2">
    <location>
        <begin position="205"/>
        <end position="255"/>
    </location>
</feature>
<dbReference type="InterPro" id="IPR028889">
    <property type="entry name" value="USP"/>
</dbReference>
<keyword evidence="5" id="KW-0378">Hydrolase</keyword>
<dbReference type="Gene3D" id="3.90.70.10">
    <property type="entry name" value="Cysteine proteinases"/>
    <property type="match status" value="1"/>
</dbReference>
<comment type="similarity">
    <text evidence="1">Belongs to the peptidase C19 family.</text>
</comment>
<dbReference type="PROSITE" id="PS50206">
    <property type="entry name" value="RHODANESE_3"/>
    <property type="match status" value="1"/>
</dbReference>
<feature type="compositionally biased region" description="Polar residues" evidence="2">
    <location>
        <begin position="749"/>
        <end position="764"/>
    </location>
</feature>
<feature type="compositionally biased region" description="Low complexity" evidence="2">
    <location>
        <begin position="300"/>
        <end position="310"/>
    </location>
</feature>
<organism evidence="5 6">
    <name type="scientific">Cryomyces antarcticus</name>
    <dbReference type="NCBI Taxonomy" id="329879"/>
    <lineage>
        <taxon>Eukaryota</taxon>
        <taxon>Fungi</taxon>
        <taxon>Dikarya</taxon>
        <taxon>Ascomycota</taxon>
        <taxon>Pezizomycotina</taxon>
        <taxon>Dothideomycetes</taxon>
        <taxon>Dothideomycetes incertae sedis</taxon>
        <taxon>Cryomyces</taxon>
    </lineage>
</organism>
<feature type="compositionally biased region" description="Low complexity" evidence="2">
    <location>
        <begin position="411"/>
        <end position="427"/>
    </location>
</feature>
<evidence type="ECO:0000259" key="3">
    <source>
        <dbReference type="PROSITE" id="PS50206"/>
    </source>
</evidence>
<feature type="compositionally biased region" description="Low complexity" evidence="2">
    <location>
        <begin position="26"/>
        <end position="48"/>
    </location>
</feature>
<dbReference type="PANTHER" id="PTHR21646">
    <property type="entry name" value="UBIQUITIN CARBOXYL-TERMINAL HYDROLASE"/>
    <property type="match status" value="1"/>
</dbReference>
<dbReference type="GO" id="GO:0006508">
    <property type="term" value="P:proteolysis"/>
    <property type="evidence" value="ECO:0007669"/>
    <property type="project" value="UniProtKB-KW"/>
</dbReference>
<dbReference type="SMART" id="SM00450">
    <property type="entry name" value="RHOD"/>
    <property type="match status" value="1"/>
</dbReference>
<comment type="caution">
    <text evidence="5">The sequence shown here is derived from an EMBL/GenBank/DDBJ whole genome shotgun (WGS) entry which is preliminary data.</text>
</comment>
<proteinExistence type="inferred from homology"/>
<dbReference type="EC" id="3.4.19.12" evidence="5"/>
<feature type="compositionally biased region" description="Gly residues" evidence="2">
    <location>
        <begin position="16"/>
        <end position="25"/>
    </location>
</feature>
<dbReference type="InterPro" id="IPR001394">
    <property type="entry name" value="Peptidase_C19_UCH"/>
</dbReference>
<dbReference type="Proteomes" id="UP001357485">
    <property type="component" value="Unassembled WGS sequence"/>
</dbReference>
<evidence type="ECO:0000313" key="5">
    <source>
        <dbReference type="EMBL" id="KAK5129754.1"/>
    </source>
</evidence>
<feature type="region of interest" description="Disordered" evidence="2">
    <location>
        <begin position="1"/>
        <end position="52"/>
    </location>
</feature>
<dbReference type="InterPro" id="IPR001763">
    <property type="entry name" value="Rhodanese-like_dom"/>
</dbReference>
<evidence type="ECO:0000313" key="6">
    <source>
        <dbReference type="Proteomes" id="UP001357485"/>
    </source>
</evidence>
<feature type="region of interest" description="Disordered" evidence="2">
    <location>
        <begin position="699"/>
        <end position="764"/>
    </location>
</feature>
<feature type="region of interest" description="Disordered" evidence="2">
    <location>
        <begin position="283"/>
        <end position="431"/>
    </location>
</feature>
<feature type="compositionally biased region" description="Polar residues" evidence="2">
    <location>
        <begin position="331"/>
        <end position="343"/>
    </location>
</feature>
<feature type="domain" description="USP" evidence="4">
    <location>
        <begin position="786"/>
        <end position="1154"/>
    </location>
</feature>
<dbReference type="Gene3D" id="1.20.58.80">
    <property type="entry name" value="Phosphotransferase system, lactose/cellobiose-type IIA subunit"/>
    <property type="match status" value="1"/>
</dbReference>
<feature type="domain" description="Rhodanese" evidence="3">
    <location>
        <begin position="472"/>
        <end position="601"/>
    </location>
</feature>